<dbReference type="STRING" id="35722.A0A0B7MWK7"/>
<dbReference type="InterPro" id="IPR052055">
    <property type="entry name" value="Hepadnavirus_pol/RT"/>
</dbReference>
<dbReference type="GO" id="GO:0003677">
    <property type="term" value="F:DNA binding"/>
    <property type="evidence" value="ECO:0007669"/>
    <property type="project" value="UniProtKB-KW"/>
</dbReference>
<reference evidence="2 3" key="1">
    <citation type="submission" date="2014-09" db="EMBL/GenBank/DDBJ databases">
        <authorList>
            <person name="Ellenberger Sabrina"/>
        </authorList>
    </citation>
    <scope>NUCLEOTIDE SEQUENCE [LARGE SCALE GENOMIC DNA]</scope>
    <source>
        <strain evidence="2 3">CBS 412.66</strain>
    </source>
</reference>
<dbReference type="CDD" id="cd09275">
    <property type="entry name" value="RNase_HI_RT_DIRS1"/>
    <property type="match status" value="1"/>
</dbReference>
<gene>
    <name evidence="2" type="primary">PARPA_04098.1 scaffold 11762</name>
</gene>
<accession>A0A0B7MWK7</accession>
<dbReference type="InterPro" id="IPR010998">
    <property type="entry name" value="Integrase_recombinase_N"/>
</dbReference>
<evidence type="ECO:0008006" key="4">
    <source>
        <dbReference type="Google" id="ProtNLM"/>
    </source>
</evidence>
<dbReference type="Gene3D" id="3.30.420.10">
    <property type="entry name" value="Ribonuclease H-like superfamily/Ribonuclease H"/>
    <property type="match status" value="1"/>
</dbReference>
<name>A0A0B7MWK7_9FUNG</name>
<protein>
    <recommendedName>
        <fullName evidence="4">RNase H type-1 domain-containing protein</fullName>
    </recommendedName>
</protein>
<dbReference type="InterPro" id="IPR036397">
    <property type="entry name" value="RNaseH_sf"/>
</dbReference>
<dbReference type="PANTHER" id="PTHR33050">
    <property type="entry name" value="REVERSE TRANSCRIPTASE DOMAIN-CONTAINING PROTEIN"/>
    <property type="match status" value="1"/>
</dbReference>
<dbReference type="Proteomes" id="UP000054107">
    <property type="component" value="Unassembled WGS sequence"/>
</dbReference>
<dbReference type="SUPFAM" id="SSF53098">
    <property type="entry name" value="Ribonuclease H-like"/>
    <property type="match status" value="1"/>
</dbReference>
<proteinExistence type="predicted"/>
<evidence type="ECO:0000256" key="1">
    <source>
        <dbReference type="ARBA" id="ARBA00023125"/>
    </source>
</evidence>
<keyword evidence="1" id="KW-0238">DNA-binding</keyword>
<dbReference type="InterPro" id="IPR012337">
    <property type="entry name" value="RNaseH-like_sf"/>
</dbReference>
<organism evidence="2 3">
    <name type="scientific">Parasitella parasitica</name>
    <dbReference type="NCBI Taxonomy" id="35722"/>
    <lineage>
        <taxon>Eukaryota</taxon>
        <taxon>Fungi</taxon>
        <taxon>Fungi incertae sedis</taxon>
        <taxon>Mucoromycota</taxon>
        <taxon>Mucoromycotina</taxon>
        <taxon>Mucoromycetes</taxon>
        <taxon>Mucorales</taxon>
        <taxon>Mucorineae</taxon>
        <taxon>Mucoraceae</taxon>
        <taxon>Parasitella</taxon>
    </lineage>
</organism>
<dbReference type="OrthoDB" id="2281581at2759"/>
<evidence type="ECO:0000313" key="2">
    <source>
        <dbReference type="EMBL" id="CEP10416.1"/>
    </source>
</evidence>
<dbReference type="SUPFAM" id="SSF47823">
    <property type="entry name" value="lambda integrase-like, N-terminal domain"/>
    <property type="match status" value="1"/>
</dbReference>
<sequence length="402" mass="45190">MRIQAATFAIFPARLYTRHLLFYKNQTVKSDTDWDQPRPLDQASMEELQWWYQNINKWNGRSLLPSTPNQTIFVDASNTGWGCSWNHHRAHGYWTAEEAAQSINWRELKAAQLALKTFHPPPNSTVLIRTDNTTSLTYINKQGGTRSLPLLELATEVWTWCLRHKIMIQAQHIQGLHNKIADFESRRQFFKNQWMIKPPDNEVVTKLRVMDAGSRSSLYGCSLDSMDQLPESLRKSSLESYIAGIAQDQAGTSTFGDSGGTILAQCSLVPSGSTDGSLSPMDADTTSGADNISSDSSPISTAELDALRVAIIREQLVNSGLNAQAVEDMLQQRLAPTGTNLGYRKNQLRFLEWAMQHNVPFTTFTPAQLINFLADMRTRHNLQASTLKTLRAAVSHLHEDLK</sequence>
<feature type="non-terminal residue" evidence="2">
    <location>
        <position position="402"/>
    </location>
</feature>
<keyword evidence="3" id="KW-1185">Reference proteome</keyword>
<dbReference type="PANTHER" id="PTHR33050:SF7">
    <property type="entry name" value="RIBONUCLEASE H"/>
    <property type="match status" value="1"/>
</dbReference>
<dbReference type="Gene3D" id="1.10.150.130">
    <property type="match status" value="1"/>
</dbReference>
<dbReference type="AlphaFoldDB" id="A0A0B7MWK7"/>
<evidence type="ECO:0000313" key="3">
    <source>
        <dbReference type="Proteomes" id="UP000054107"/>
    </source>
</evidence>
<dbReference type="EMBL" id="LN724106">
    <property type="protein sequence ID" value="CEP10416.1"/>
    <property type="molecule type" value="Genomic_DNA"/>
</dbReference>